<protein>
    <submittedName>
        <fullName evidence="2">Uncharacterized protein</fullName>
    </submittedName>
</protein>
<dbReference type="RefSeq" id="XP_049152472.1">
    <property type="nucleotide sequence ID" value="XM_049295325.1"/>
</dbReference>
<dbReference type="GeneID" id="73350335"/>
<accession>A0A9Q8T7V8</accession>
<feature type="region of interest" description="Disordered" evidence="1">
    <location>
        <begin position="71"/>
        <end position="93"/>
    </location>
</feature>
<gene>
    <name evidence="2" type="ORF">CLUP02_16403</name>
</gene>
<evidence type="ECO:0000256" key="1">
    <source>
        <dbReference type="SAM" id="MobiDB-lite"/>
    </source>
</evidence>
<feature type="compositionally biased region" description="Basic and acidic residues" evidence="1">
    <location>
        <begin position="83"/>
        <end position="93"/>
    </location>
</feature>
<name>A0A9Q8T7V8_9PEZI</name>
<proteinExistence type="predicted"/>
<organism evidence="2 3">
    <name type="scientific">Colletotrichum lupini</name>
    <dbReference type="NCBI Taxonomy" id="145971"/>
    <lineage>
        <taxon>Eukaryota</taxon>
        <taxon>Fungi</taxon>
        <taxon>Dikarya</taxon>
        <taxon>Ascomycota</taxon>
        <taxon>Pezizomycotina</taxon>
        <taxon>Sordariomycetes</taxon>
        <taxon>Hypocreomycetidae</taxon>
        <taxon>Glomerellales</taxon>
        <taxon>Glomerellaceae</taxon>
        <taxon>Colletotrichum</taxon>
        <taxon>Colletotrichum acutatum species complex</taxon>
    </lineage>
</organism>
<keyword evidence="3" id="KW-1185">Reference proteome</keyword>
<dbReference type="Proteomes" id="UP000830671">
    <property type="component" value="Chromosome 9"/>
</dbReference>
<evidence type="ECO:0000313" key="3">
    <source>
        <dbReference type="Proteomes" id="UP000830671"/>
    </source>
</evidence>
<feature type="non-terminal residue" evidence="2">
    <location>
        <position position="1"/>
    </location>
</feature>
<dbReference type="AlphaFoldDB" id="A0A9Q8T7V8"/>
<sequence length="93" mass="10149">PSGRKLTRKLSIIPPPIDRSNQVSFQPRSTSTLIAAATLREASEAQLSVKIPAQDSTNCVQTSLQAWLRFNDSPNSPAVRKPASKDSEALNYK</sequence>
<dbReference type="KEGG" id="clup:CLUP02_16403"/>
<evidence type="ECO:0000313" key="2">
    <source>
        <dbReference type="EMBL" id="UQC90871.1"/>
    </source>
</evidence>
<dbReference type="EMBL" id="CP019481">
    <property type="protein sequence ID" value="UQC90871.1"/>
    <property type="molecule type" value="Genomic_DNA"/>
</dbReference>
<reference evidence="2" key="1">
    <citation type="journal article" date="2021" name="Mol. Plant Microbe Interact.">
        <title>Complete Genome Sequence of the Plant-Pathogenic Fungus Colletotrichum lupini.</title>
        <authorList>
            <person name="Baroncelli R."/>
            <person name="Pensec F."/>
            <person name="Da Lio D."/>
            <person name="Boufleur T."/>
            <person name="Vicente I."/>
            <person name="Sarrocco S."/>
            <person name="Picot A."/>
            <person name="Baraldi E."/>
            <person name="Sukno S."/>
            <person name="Thon M."/>
            <person name="Le Floch G."/>
        </authorList>
    </citation>
    <scope>NUCLEOTIDE SEQUENCE</scope>
    <source>
        <strain evidence="2">IMI 504893</strain>
    </source>
</reference>